<dbReference type="RefSeq" id="WP_137482916.1">
    <property type="nucleotide sequence ID" value="NZ_SZZP01000027.1"/>
</dbReference>
<feature type="binding site" description="axial binding residue" evidence="13">
    <location>
        <position position="195"/>
    </location>
    <ligand>
        <name>heme c</name>
        <dbReference type="ChEBI" id="CHEBI:61717"/>
        <label>2</label>
    </ligand>
    <ligandPart>
        <name>Fe</name>
        <dbReference type="ChEBI" id="CHEBI:18248"/>
    </ligandPart>
</feature>
<comment type="subcellular location">
    <subcellularLocation>
        <location evidence="1">Cell membrane</location>
    </subcellularLocation>
</comment>
<feature type="binding site" description="axial binding residue" evidence="13">
    <location>
        <position position="48"/>
    </location>
    <ligand>
        <name>heme c</name>
        <dbReference type="ChEBI" id="CHEBI:61717"/>
        <label>1</label>
    </ligand>
    <ligandPart>
        <name>Fe</name>
        <dbReference type="ChEBI" id="CHEBI:18248"/>
    </ligandPart>
</feature>
<dbReference type="InterPro" id="IPR014353">
    <property type="entry name" value="Membr-bd_ADH_cyt_c"/>
</dbReference>
<evidence type="ECO:0000256" key="14">
    <source>
        <dbReference type="SAM" id="SignalP"/>
    </source>
</evidence>
<evidence type="ECO:0000256" key="3">
    <source>
        <dbReference type="ARBA" id="ARBA00022475"/>
    </source>
</evidence>
<feature type="binding site" description="axial binding residue" evidence="13">
    <location>
        <position position="313"/>
    </location>
    <ligand>
        <name>heme c</name>
        <dbReference type="ChEBI" id="CHEBI:61717"/>
        <label>3</label>
    </ligand>
    <ligandPart>
        <name>Fe</name>
        <dbReference type="ChEBI" id="CHEBI:18248"/>
    </ligandPart>
</feature>
<evidence type="ECO:0000256" key="10">
    <source>
        <dbReference type="ARBA" id="ARBA00023004"/>
    </source>
</evidence>
<keyword evidence="10 13" id="KW-0408">Iron</keyword>
<gene>
    <name evidence="16" type="ORF">FDV58_33455</name>
</gene>
<evidence type="ECO:0000256" key="13">
    <source>
        <dbReference type="PIRSR" id="PIRSR000018-51"/>
    </source>
</evidence>
<evidence type="ECO:0000256" key="7">
    <source>
        <dbReference type="ARBA" id="ARBA00022729"/>
    </source>
</evidence>
<dbReference type="InterPro" id="IPR009056">
    <property type="entry name" value="Cyt_c-like_dom"/>
</dbReference>
<feature type="chain" id="PRO_5020993471" evidence="14">
    <location>
        <begin position="21"/>
        <end position="409"/>
    </location>
</feature>
<evidence type="ECO:0000256" key="4">
    <source>
        <dbReference type="ARBA" id="ARBA00022617"/>
    </source>
</evidence>
<keyword evidence="4 12" id="KW-0349">Heme</keyword>
<dbReference type="AlphaFoldDB" id="A0A4U6RMN5"/>
<comment type="cofactor">
    <cofactor evidence="12">
        <name>heme c</name>
        <dbReference type="ChEBI" id="CHEBI:61717"/>
    </cofactor>
    <text evidence="12">Binds 3 heme c groups covalently per subunit.</text>
</comment>
<feature type="domain" description="Cytochrome c" evidence="15">
    <location>
        <begin position="296"/>
        <end position="386"/>
    </location>
</feature>
<dbReference type="GO" id="GO:0020037">
    <property type="term" value="F:heme binding"/>
    <property type="evidence" value="ECO:0007669"/>
    <property type="project" value="InterPro"/>
</dbReference>
<keyword evidence="11" id="KW-0472">Membrane</keyword>
<feature type="signal peptide" evidence="14">
    <location>
        <begin position="1"/>
        <end position="20"/>
    </location>
</feature>
<accession>A0A4U6RMN5</accession>
<dbReference type="PRINTS" id="PR00605">
    <property type="entry name" value="CYTCHROMECIC"/>
</dbReference>
<keyword evidence="6 13" id="KW-0479">Metal-binding</keyword>
<dbReference type="Pfam" id="PF00034">
    <property type="entry name" value="Cytochrom_C"/>
    <property type="match status" value="2"/>
</dbReference>
<name>A0A4U6RMN5_BRAEL</name>
<dbReference type="Proteomes" id="UP000305095">
    <property type="component" value="Unassembled WGS sequence"/>
</dbReference>
<dbReference type="SUPFAM" id="SSF46626">
    <property type="entry name" value="Cytochrome c"/>
    <property type="match status" value="3"/>
</dbReference>
<dbReference type="GO" id="GO:0016614">
    <property type="term" value="F:oxidoreductase activity, acting on CH-OH group of donors"/>
    <property type="evidence" value="ECO:0007669"/>
    <property type="project" value="InterPro"/>
</dbReference>
<protein>
    <submittedName>
        <fullName evidence="16">C-type cytochrome</fullName>
    </submittedName>
</protein>
<feature type="binding site" description="covalent" evidence="12">
    <location>
        <position position="44"/>
    </location>
    <ligand>
        <name>heme c</name>
        <dbReference type="ChEBI" id="CHEBI:61717"/>
        <label>1</label>
    </ligand>
</feature>
<reference evidence="16 17" key="1">
    <citation type="submission" date="2019-05" db="EMBL/GenBank/DDBJ databases">
        <title>Draft Genome of Bradyrhizobium elkanii strain SEMIA 938, Used in Commercial Inoculants for Lupinus spp. in Brazil.</title>
        <authorList>
            <person name="Hungria M."/>
            <person name="Delamuta J.R.M."/>
            <person name="Ribeiro R.A."/>
            <person name="Nogueira M.A."/>
        </authorList>
    </citation>
    <scope>NUCLEOTIDE SEQUENCE [LARGE SCALE GENOMIC DNA]</scope>
    <source>
        <strain evidence="16 17">Semia 938</strain>
    </source>
</reference>
<keyword evidence="5" id="KW-0679">Respiratory chain</keyword>
<feature type="domain" description="Cytochrome c" evidence="15">
    <location>
        <begin position="176"/>
        <end position="283"/>
    </location>
</feature>
<keyword evidence="2" id="KW-0813">Transport</keyword>
<dbReference type="EMBL" id="SZZP01000027">
    <property type="protein sequence ID" value="TKV74126.1"/>
    <property type="molecule type" value="Genomic_DNA"/>
</dbReference>
<dbReference type="InterPro" id="IPR036909">
    <property type="entry name" value="Cyt_c-like_dom_sf"/>
</dbReference>
<evidence type="ECO:0000256" key="12">
    <source>
        <dbReference type="PIRSR" id="PIRSR000018-50"/>
    </source>
</evidence>
<feature type="domain" description="Cytochrome c" evidence="15">
    <location>
        <begin position="20"/>
        <end position="134"/>
    </location>
</feature>
<dbReference type="GO" id="GO:0009055">
    <property type="term" value="F:electron transfer activity"/>
    <property type="evidence" value="ECO:0007669"/>
    <property type="project" value="InterPro"/>
</dbReference>
<evidence type="ECO:0000256" key="6">
    <source>
        <dbReference type="ARBA" id="ARBA00022723"/>
    </source>
</evidence>
<evidence type="ECO:0000256" key="5">
    <source>
        <dbReference type="ARBA" id="ARBA00022660"/>
    </source>
</evidence>
<evidence type="ECO:0000256" key="1">
    <source>
        <dbReference type="ARBA" id="ARBA00004236"/>
    </source>
</evidence>
<proteinExistence type="predicted"/>
<feature type="binding site" description="covalent" evidence="12">
    <location>
        <position position="312"/>
    </location>
    <ligand>
        <name>heme c</name>
        <dbReference type="ChEBI" id="CHEBI:61717"/>
        <label>3</label>
    </ligand>
</feature>
<dbReference type="PANTHER" id="PTHR35008">
    <property type="entry name" value="BLL4482 PROTEIN-RELATED"/>
    <property type="match status" value="1"/>
</dbReference>
<keyword evidence="9" id="KW-0249">Electron transport</keyword>
<dbReference type="InterPro" id="IPR051459">
    <property type="entry name" value="Cytochrome_c-type_DH"/>
</dbReference>
<dbReference type="PIRSF" id="PIRSF000018">
    <property type="entry name" value="Mb_ADH_cyt_c"/>
    <property type="match status" value="1"/>
</dbReference>
<dbReference type="PANTHER" id="PTHR35008:SF8">
    <property type="entry name" value="ALCOHOL DEHYDROGENASE CYTOCHROME C SUBUNIT"/>
    <property type="match status" value="1"/>
</dbReference>
<dbReference type="Gene3D" id="1.10.760.10">
    <property type="entry name" value="Cytochrome c-like domain"/>
    <property type="match status" value="2"/>
</dbReference>
<keyword evidence="8" id="KW-0677">Repeat</keyword>
<dbReference type="InterPro" id="IPR008168">
    <property type="entry name" value="Cyt_C_IC"/>
</dbReference>
<evidence type="ECO:0000256" key="2">
    <source>
        <dbReference type="ARBA" id="ARBA00022448"/>
    </source>
</evidence>
<feature type="binding site" description="covalent" evidence="12">
    <location>
        <position position="47"/>
    </location>
    <ligand>
        <name>heme c</name>
        <dbReference type="ChEBI" id="CHEBI:61717"/>
        <label>1</label>
    </ligand>
</feature>
<feature type="binding site" description="covalent" evidence="12">
    <location>
        <position position="309"/>
    </location>
    <ligand>
        <name>heme c</name>
        <dbReference type="ChEBI" id="CHEBI:61717"/>
        <label>3</label>
    </ligand>
</feature>
<sequence length="409" mass="43220">MVRGPQLALMVAALVASGGAAVSAGLQDFAAIERGRYLTNAADCGSCHTVPGSGQRFAGGRPIETPFGVLVAPNITPDRDTGIGAWSDEEFDAAVRHGIRRDGKRLYPAMPYPYFTRMSRQDVKDIRAYLSTVAPAHNAVTSNMLPFPLNIRLMMAAWDKLYFTPGEFHADSSKSDEWNRGAYLVRGPGHCGACHTPKTLLGGDEESAPLQGYTLQGWVAPDITSGEGPLASWSTDDVAQYLKTGHNRFAAAAGLMGEVVDLSTSKLSDADVKAMATYLKDVSGPKPAADSSADQKVLSAGGAIYQDLCSACHKSDGAGVPNLIPDLSHAATVDTGDPTTVLRVILQGAQSVATDREPTGPAMPAFGWQLNDAQVAAVATYVRNHWGKGPAVSEEQVKAERAALHARTN</sequence>
<evidence type="ECO:0000313" key="16">
    <source>
        <dbReference type="EMBL" id="TKV74126.1"/>
    </source>
</evidence>
<evidence type="ECO:0000256" key="8">
    <source>
        <dbReference type="ARBA" id="ARBA00022737"/>
    </source>
</evidence>
<keyword evidence="3" id="KW-1003">Cell membrane</keyword>
<evidence type="ECO:0000259" key="15">
    <source>
        <dbReference type="PROSITE" id="PS51007"/>
    </source>
</evidence>
<organism evidence="16 17">
    <name type="scientific">Bradyrhizobium elkanii</name>
    <dbReference type="NCBI Taxonomy" id="29448"/>
    <lineage>
        <taxon>Bacteria</taxon>
        <taxon>Pseudomonadati</taxon>
        <taxon>Pseudomonadota</taxon>
        <taxon>Alphaproteobacteria</taxon>
        <taxon>Hyphomicrobiales</taxon>
        <taxon>Nitrobacteraceae</taxon>
        <taxon>Bradyrhizobium</taxon>
    </lineage>
</organism>
<feature type="binding site" description="covalent" evidence="12">
    <location>
        <position position="194"/>
    </location>
    <ligand>
        <name>heme c</name>
        <dbReference type="ChEBI" id="CHEBI:61717"/>
        <label>2</label>
    </ligand>
</feature>
<evidence type="ECO:0000256" key="9">
    <source>
        <dbReference type="ARBA" id="ARBA00022982"/>
    </source>
</evidence>
<keyword evidence="7 14" id="KW-0732">Signal</keyword>
<dbReference type="GO" id="GO:0005886">
    <property type="term" value="C:plasma membrane"/>
    <property type="evidence" value="ECO:0007669"/>
    <property type="project" value="UniProtKB-SubCell"/>
</dbReference>
<feature type="binding site" description="covalent" evidence="12">
    <location>
        <position position="191"/>
    </location>
    <ligand>
        <name>heme c</name>
        <dbReference type="ChEBI" id="CHEBI:61717"/>
        <label>2</label>
    </ligand>
</feature>
<dbReference type="PROSITE" id="PS51007">
    <property type="entry name" value="CYTC"/>
    <property type="match status" value="3"/>
</dbReference>
<comment type="caution">
    <text evidence="16">The sequence shown here is derived from an EMBL/GenBank/DDBJ whole genome shotgun (WGS) entry which is preliminary data.</text>
</comment>
<evidence type="ECO:0000256" key="11">
    <source>
        <dbReference type="ARBA" id="ARBA00023136"/>
    </source>
</evidence>
<evidence type="ECO:0000313" key="17">
    <source>
        <dbReference type="Proteomes" id="UP000305095"/>
    </source>
</evidence>
<dbReference type="GO" id="GO:0005506">
    <property type="term" value="F:iron ion binding"/>
    <property type="evidence" value="ECO:0007669"/>
    <property type="project" value="InterPro"/>
</dbReference>